<dbReference type="Pfam" id="PF03649">
    <property type="entry name" value="UPF0014"/>
    <property type="match status" value="1"/>
</dbReference>
<feature type="transmembrane region" description="Helical" evidence="6">
    <location>
        <begin position="117"/>
        <end position="137"/>
    </location>
</feature>
<gene>
    <name evidence="7" type="ORF">OG579_14845</name>
</gene>
<dbReference type="EMBL" id="CP108021">
    <property type="protein sequence ID" value="WUM18998.1"/>
    <property type="molecule type" value="Genomic_DNA"/>
</dbReference>
<feature type="transmembrane region" description="Helical" evidence="6">
    <location>
        <begin position="89"/>
        <end position="111"/>
    </location>
</feature>
<dbReference type="InterPro" id="IPR005226">
    <property type="entry name" value="UPF0014_fam"/>
</dbReference>
<evidence type="ECO:0000313" key="8">
    <source>
        <dbReference type="Proteomes" id="UP001432128"/>
    </source>
</evidence>
<organism evidence="7 8">
    <name type="scientific">Williamsia herbipolensis</name>
    <dbReference type="NCBI Taxonomy" id="1603258"/>
    <lineage>
        <taxon>Bacteria</taxon>
        <taxon>Bacillati</taxon>
        <taxon>Actinomycetota</taxon>
        <taxon>Actinomycetes</taxon>
        <taxon>Mycobacteriales</taxon>
        <taxon>Nocardiaceae</taxon>
        <taxon>Williamsia</taxon>
    </lineage>
</organism>
<evidence type="ECO:0000256" key="5">
    <source>
        <dbReference type="ARBA" id="ARBA00023136"/>
    </source>
</evidence>
<dbReference type="Proteomes" id="UP001432128">
    <property type="component" value="Chromosome"/>
</dbReference>
<feature type="transmembrane region" description="Helical" evidence="6">
    <location>
        <begin position="60"/>
        <end position="77"/>
    </location>
</feature>
<dbReference type="RefSeq" id="WP_328856564.1">
    <property type="nucleotide sequence ID" value="NZ_CP108021.1"/>
</dbReference>
<feature type="transmembrane region" description="Helical" evidence="6">
    <location>
        <begin position="37"/>
        <end position="54"/>
    </location>
</feature>
<dbReference type="PANTHER" id="PTHR30028">
    <property type="entry name" value="UPF0014 INNER MEMBRANE PROTEIN YBBM-RELATED"/>
    <property type="match status" value="1"/>
</dbReference>
<proteinExistence type="inferred from homology"/>
<keyword evidence="5 6" id="KW-0472">Membrane</keyword>
<comment type="subcellular location">
    <subcellularLocation>
        <location evidence="1">Membrane</location>
        <topology evidence="1">Multi-pass membrane protein</topology>
    </subcellularLocation>
</comment>
<dbReference type="GO" id="GO:0005886">
    <property type="term" value="C:plasma membrane"/>
    <property type="evidence" value="ECO:0007669"/>
    <property type="project" value="TreeGrafter"/>
</dbReference>
<evidence type="ECO:0000256" key="4">
    <source>
        <dbReference type="ARBA" id="ARBA00022989"/>
    </source>
</evidence>
<feature type="transmembrane region" description="Helical" evidence="6">
    <location>
        <begin position="6"/>
        <end position="25"/>
    </location>
</feature>
<name>A0AAU4JYV3_9NOCA</name>
<evidence type="ECO:0000256" key="2">
    <source>
        <dbReference type="ARBA" id="ARBA00005268"/>
    </source>
</evidence>
<dbReference type="PANTHER" id="PTHR30028:SF0">
    <property type="entry name" value="PROTEIN ALUMINUM SENSITIVE 3"/>
    <property type="match status" value="1"/>
</dbReference>
<evidence type="ECO:0000256" key="1">
    <source>
        <dbReference type="ARBA" id="ARBA00004141"/>
    </source>
</evidence>
<dbReference type="KEGG" id="whr:OG579_14845"/>
<feature type="transmembrane region" description="Helical" evidence="6">
    <location>
        <begin position="187"/>
        <end position="206"/>
    </location>
</feature>
<evidence type="ECO:0000256" key="6">
    <source>
        <dbReference type="SAM" id="Phobius"/>
    </source>
</evidence>
<sequence>MEHWFRLAVGGTVLVAIAVAVLGWYGVRQRGPAVRAALRAVLQLAVVALVLRGAITNWSLAAVVVAIMFTVAVVTAARRLRTFRHAVPATLVACGCGATVAVGVIVGVPILDRDPKDLIAVSGIIIGGCMTAATLTGRNLLTAIAARDNEVEAWLSIGATRRQALIDLCRTAVFEALVPGLDQTRTVGLVTLPGAFVGAILAGAGAEQAARFQLAVLTGLICAQSITAVTLASIVGGNRSSLRPETGNTRATFGARSR</sequence>
<evidence type="ECO:0000256" key="3">
    <source>
        <dbReference type="ARBA" id="ARBA00022692"/>
    </source>
</evidence>
<evidence type="ECO:0000313" key="7">
    <source>
        <dbReference type="EMBL" id="WUM18998.1"/>
    </source>
</evidence>
<keyword evidence="3 6" id="KW-0812">Transmembrane</keyword>
<keyword evidence="8" id="KW-1185">Reference proteome</keyword>
<reference evidence="7 8" key="1">
    <citation type="submission" date="2022-10" db="EMBL/GenBank/DDBJ databases">
        <title>The complete genomes of actinobacterial strains from the NBC collection.</title>
        <authorList>
            <person name="Joergensen T.S."/>
            <person name="Alvarez Arevalo M."/>
            <person name="Sterndorff E.B."/>
            <person name="Faurdal D."/>
            <person name="Vuksanovic O."/>
            <person name="Mourched A.-S."/>
            <person name="Charusanti P."/>
            <person name="Shaw S."/>
            <person name="Blin K."/>
            <person name="Weber T."/>
        </authorList>
    </citation>
    <scope>NUCLEOTIDE SEQUENCE [LARGE SCALE GENOMIC DNA]</scope>
    <source>
        <strain evidence="7 8">NBC_00319</strain>
    </source>
</reference>
<accession>A0AAU4JYV3</accession>
<dbReference type="AlphaFoldDB" id="A0AAU4JYV3"/>
<keyword evidence="4 6" id="KW-1133">Transmembrane helix</keyword>
<feature type="transmembrane region" description="Helical" evidence="6">
    <location>
        <begin position="212"/>
        <end position="235"/>
    </location>
</feature>
<protein>
    <submittedName>
        <fullName evidence="7">ABC transporter permease</fullName>
    </submittedName>
</protein>
<comment type="similarity">
    <text evidence="2">Belongs to the UPF0014 family.</text>
</comment>